<gene>
    <name evidence="1" type="ORF">NNC68_07870</name>
</gene>
<dbReference type="EMBL" id="JANDWU010000012">
    <property type="protein sequence ID" value="MCP9549388.1"/>
    <property type="molecule type" value="Genomic_DNA"/>
</dbReference>
<accession>A0AAW5ICE5</accession>
<evidence type="ECO:0000313" key="1">
    <source>
        <dbReference type="EMBL" id="MCP9549388.1"/>
    </source>
</evidence>
<sequence length="185" mass="21366">MEELKISKQNAIAAYVAGSEETKETLKKLFPDVDFSIKVTDRIKTWQDVMDALNMKESDINDMSKAINAFQVFNKRDKRCVKAFVKVLCIVKALNEGWELTKETYDKHECYFVYWIRKDGISGKHELQASSACAPGCVVARHGFGASIWDIVPRLAFKTLELAEYAVTQFPDIWREYYNNYEQDL</sequence>
<dbReference type="Proteomes" id="UP001205506">
    <property type="component" value="Unassembled WGS sequence"/>
</dbReference>
<name>A0AAW5ICE5_9BACT</name>
<dbReference type="RefSeq" id="WP_254970061.1">
    <property type="nucleotide sequence ID" value="NZ_JANDWU010000012.1"/>
</dbReference>
<proteinExistence type="predicted"/>
<comment type="caution">
    <text evidence="1">The sequence shown here is derived from an EMBL/GenBank/DDBJ whole genome shotgun (WGS) entry which is preliminary data.</text>
</comment>
<protein>
    <submittedName>
        <fullName evidence="1">Uncharacterized protein</fullName>
    </submittedName>
</protein>
<organism evidence="1 2">
    <name type="scientific">Segatella copri</name>
    <dbReference type="NCBI Taxonomy" id="165179"/>
    <lineage>
        <taxon>Bacteria</taxon>
        <taxon>Pseudomonadati</taxon>
        <taxon>Bacteroidota</taxon>
        <taxon>Bacteroidia</taxon>
        <taxon>Bacteroidales</taxon>
        <taxon>Prevotellaceae</taxon>
        <taxon>Segatella</taxon>
    </lineage>
</organism>
<reference evidence="1" key="1">
    <citation type="submission" date="2022-07" db="EMBL/GenBank/DDBJ databases">
        <title>Prevotella copri.</title>
        <authorList>
            <person name="Yang C."/>
        </authorList>
    </citation>
    <scope>NUCLEOTIDE SEQUENCE</scope>
    <source>
        <strain evidence="1">HF1805</strain>
    </source>
</reference>
<evidence type="ECO:0000313" key="2">
    <source>
        <dbReference type="Proteomes" id="UP001205506"/>
    </source>
</evidence>
<dbReference type="AlphaFoldDB" id="A0AAW5ICE5"/>